<accession>A0A3L8P7F5</accession>
<sequence length="149" mass="15662">MPRRPHLTLLLLLGLAVPAGCGGPDLSEKDSTACRSLTSSLPHRVAGRALADYSATTASWGDPAVELSCGVGQPDGFTATSTCQVVDGVGWFVPSDQLGSTPVTVTATTVDRRPRVRVEIPKAYWPSTAALVDLGPVLKKHLRKTDVCP</sequence>
<name>A0A3L8P7F5_9ACTN</name>
<proteinExistence type="predicted"/>
<feature type="signal peptide" evidence="1">
    <location>
        <begin position="1"/>
        <end position="21"/>
    </location>
</feature>
<dbReference type="EMBL" id="RDBE01000001">
    <property type="protein sequence ID" value="RLV51155.1"/>
    <property type="molecule type" value="Genomic_DNA"/>
</dbReference>
<dbReference type="InterPro" id="IPR021903">
    <property type="entry name" value="DUF3515"/>
</dbReference>
<dbReference type="Pfam" id="PF12028">
    <property type="entry name" value="DUF3515"/>
    <property type="match status" value="1"/>
</dbReference>
<dbReference type="RefSeq" id="WP_121804835.1">
    <property type="nucleotide sequence ID" value="NZ_RDBE01000001.1"/>
</dbReference>
<organism evidence="2 3">
    <name type="scientific">Nocardioides mangrovicus</name>
    <dbReference type="NCBI Taxonomy" id="2478913"/>
    <lineage>
        <taxon>Bacteria</taxon>
        <taxon>Bacillati</taxon>
        <taxon>Actinomycetota</taxon>
        <taxon>Actinomycetes</taxon>
        <taxon>Propionibacteriales</taxon>
        <taxon>Nocardioidaceae</taxon>
        <taxon>Nocardioides</taxon>
    </lineage>
</organism>
<evidence type="ECO:0000313" key="3">
    <source>
        <dbReference type="Proteomes" id="UP000281708"/>
    </source>
</evidence>
<reference evidence="2 3" key="1">
    <citation type="submission" date="2018-10" db="EMBL/GenBank/DDBJ databases">
        <title>Marmoricola sp. 4Q3S-7 whole genome shotgun sequence.</title>
        <authorList>
            <person name="Li F."/>
        </authorList>
    </citation>
    <scope>NUCLEOTIDE SEQUENCE [LARGE SCALE GENOMIC DNA]</scope>
    <source>
        <strain evidence="2 3">4Q3S-7</strain>
    </source>
</reference>
<dbReference type="OrthoDB" id="3213819at2"/>
<protein>
    <submittedName>
        <fullName evidence="2">DUF3515 domain-containing protein</fullName>
    </submittedName>
</protein>
<evidence type="ECO:0000313" key="2">
    <source>
        <dbReference type="EMBL" id="RLV51155.1"/>
    </source>
</evidence>
<comment type="caution">
    <text evidence="2">The sequence shown here is derived from an EMBL/GenBank/DDBJ whole genome shotgun (WGS) entry which is preliminary data.</text>
</comment>
<keyword evidence="3" id="KW-1185">Reference proteome</keyword>
<dbReference type="Proteomes" id="UP000281708">
    <property type="component" value="Unassembled WGS sequence"/>
</dbReference>
<evidence type="ECO:0000256" key="1">
    <source>
        <dbReference type="SAM" id="SignalP"/>
    </source>
</evidence>
<keyword evidence="1" id="KW-0732">Signal</keyword>
<dbReference type="AlphaFoldDB" id="A0A3L8P7F5"/>
<gene>
    <name evidence="2" type="ORF">D9V37_04385</name>
</gene>
<feature type="chain" id="PRO_5017992218" evidence="1">
    <location>
        <begin position="22"/>
        <end position="149"/>
    </location>
</feature>